<dbReference type="Pfam" id="PF02470">
    <property type="entry name" value="MlaD"/>
    <property type="match status" value="1"/>
</dbReference>
<dbReference type="Pfam" id="PF11887">
    <property type="entry name" value="Mce4_CUP1"/>
    <property type="match status" value="1"/>
</dbReference>
<dbReference type="OrthoDB" id="4571090at2"/>
<organism evidence="3 4">
    <name type="scientific">Rhodococcus jostii</name>
    <dbReference type="NCBI Taxonomy" id="132919"/>
    <lineage>
        <taxon>Bacteria</taxon>
        <taxon>Bacillati</taxon>
        <taxon>Actinomycetota</taxon>
        <taxon>Actinomycetes</taxon>
        <taxon>Mycobacteriales</taxon>
        <taxon>Nocardiaceae</taxon>
        <taxon>Rhodococcus</taxon>
    </lineage>
</organism>
<dbReference type="RefSeq" id="WP_073359064.1">
    <property type="nucleotide sequence ID" value="NZ_FNTL01000004.1"/>
</dbReference>
<evidence type="ECO:0000313" key="4">
    <source>
        <dbReference type="Proteomes" id="UP000183407"/>
    </source>
</evidence>
<protein>
    <submittedName>
        <fullName evidence="3">Virulence factor Mce family protein</fullName>
    </submittedName>
</protein>
<name>A0A1H5BS63_RHOJO</name>
<feature type="domain" description="Mce/MlaD" evidence="1">
    <location>
        <begin position="36"/>
        <end position="114"/>
    </location>
</feature>
<dbReference type="InterPro" id="IPR003399">
    <property type="entry name" value="Mce/MlaD"/>
</dbReference>
<evidence type="ECO:0000259" key="1">
    <source>
        <dbReference type="Pfam" id="PF02470"/>
    </source>
</evidence>
<dbReference type="PANTHER" id="PTHR33371">
    <property type="entry name" value="INTERMEMBRANE PHOSPHOLIPID TRANSPORT SYSTEM BINDING PROTEIN MLAD-RELATED"/>
    <property type="match status" value="1"/>
</dbReference>
<sequence length="369" mass="38285">MTGRTGFATIGALASLTLTAGYVSLFAWGSRTFDSTPQITATVPAEAGALRLDSSVLYRGVHVGRVDAIDAGAAASEVTLGIDEDALTRIPADVRVRLIPRTVFGDYFVDLIPPPGRDDAASLTPGDTVLPDQSLTSVQLYQAFSRIYDLVRAVNPADLNITLGAVATALDGKGADLGASLESLQAAMSGSQPLLDGLGDDLDDIATLSRQLDATAPDVLTTLGNSITSSRTIVDEQQGLATLLEAGTRTAGDAAVLIGDNRDRLITLVDDTDPVLASLTSRPGQITTVYSGLQNLVTTLPPAVANGPWLSADLNLSVKDLYPYHTFGGTAGPVGSDSEKAQIFQLFGTAGDLEAMMAGPILRGTTVVR</sequence>
<dbReference type="PANTHER" id="PTHR33371:SF19">
    <property type="entry name" value="MCE-FAMILY PROTEIN MCE4A"/>
    <property type="match status" value="1"/>
</dbReference>
<dbReference type="GO" id="GO:0005576">
    <property type="term" value="C:extracellular region"/>
    <property type="evidence" value="ECO:0007669"/>
    <property type="project" value="TreeGrafter"/>
</dbReference>
<dbReference type="Proteomes" id="UP000183407">
    <property type="component" value="Unassembled WGS sequence"/>
</dbReference>
<evidence type="ECO:0000259" key="2">
    <source>
        <dbReference type="Pfam" id="PF11887"/>
    </source>
</evidence>
<dbReference type="AlphaFoldDB" id="A0A1H5BS63"/>
<accession>A0A1H5BS63</accession>
<reference evidence="4" key="1">
    <citation type="submission" date="2016-10" db="EMBL/GenBank/DDBJ databases">
        <authorList>
            <person name="Varghese N."/>
        </authorList>
    </citation>
    <scope>NUCLEOTIDE SEQUENCE [LARGE SCALE GENOMIC DNA]</scope>
    <source>
        <strain evidence="4">DSM 44719</strain>
    </source>
</reference>
<evidence type="ECO:0000313" key="3">
    <source>
        <dbReference type="EMBL" id="SED57226.1"/>
    </source>
</evidence>
<proteinExistence type="predicted"/>
<gene>
    <name evidence="3" type="ORF">SAMN04490220_4871</name>
</gene>
<dbReference type="InterPro" id="IPR052336">
    <property type="entry name" value="MlaD_Phospholipid_Transporter"/>
</dbReference>
<dbReference type="GO" id="GO:0051701">
    <property type="term" value="P:biological process involved in interaction with host"/>
    <property type="evidence" value="ECO:0007669"/>
    <property type="project" value="TreeGrafter"/>
</dbReference>
<feature type="domain" description="Mammalian cell entry C-terminal" evidence="2">
    <location>
        <begin position="120"/>
        <end position="298"/>
    </location>
</feature>
<dbReference type="InterPro" id="IPR024516">
    <property type="entry name" value="Mce_C"/>
</dbReference>
<dbReference type="EMBL" id="FNTL01000004">
    <property type="protein sequence ID" value="SED57226.1"/>
    <property type="molecule type" value="Genomic_DNA"/>
</dbReference>